<dbReference type="Proteomes" id="UP000198919">
    <property type="component" value="Unassembled WGS sequence"/>
</dbReference>
<reference evidence="3" key="1">
    <citation type="submission" date="2016-10" db="EMBL/GenBank/DDBJ databases">
        <authorList>
            <person name="Varghese N."/>
            <person name="Submissions S."/>
        </authorList>
    </citation>
    <scope>NUCLEOTIDE SEQUENCE [LARGE SCALE GENOMIC DNA]</scope>
    <source>
        <strain evidence="3">DSM 17908</strain>
    </source>
</reference>
<dbReference type="EMBL" id="NITY01000027">
    <property type="protein sequence ID" value="PHM36560.1"/>
    <property type="molecule type" value="Genomic_DNA"/>
</dbReference>
<dbReference type="STRING" id="351675.SAMN05421680_13344"/>
<dbReference type="AlphaFoldDB" id="A0A1I3XC99"/>
<reference evidence="1 4" key="3">
    <citation type="journal article" date="2017" name="Nat. Microbiol.">
        <title>Natural product diversity associated with the nematode symbionts Photorhabdus and Xenorhabdus.</title>
        <authorList>
            <person name="Tobias N.J."/>
            <person name="Wolff H."/>
            <person name="Djahanschiri B."/>
            <person name="Grundmann F."/>
            <person name="Kronenwerth M."/>
            <person name="Shi Y.M."/>
            <person name="Simonyi S."/>
            <person name="Grun P."/>
            <person name="Shapiro-Ilan D."/>
            <person name="Pidot S.J."/>
            <person name="Stinear T.P."/>
            <person name="Ebersberger I."/>
            <person name="Bode H.B."/>
        </authorList>
    </citation>
    <scope>NUCLEOTIDE SEQUENCE [LARGE SCALE GENOMIC DNA]</scope>
    <source>
        <strain evidence="1 4">DSM 17908</strain>
    </source>
</reference>
<reference evidence="2" key="2">
    <citation type="submission" date="2016-10" db="EMBL/GenBank/DDBJ databases">
        <authorList>
            <person name="de Groot N.N."/>
        </authorList>
    </citation>
    <scope>NUCLEOTIDE SEQUENCE [LARGE SCALE GENOMIC DNA]</scope>
    <source>
        <strain evidence="2">DSM 17908</strain>
    </source>
</reference>
<organism evidence="2 3">
    <name type="scientific">Xenorhabdus mauleonii</name>
    <dbReference type="NCBI Taxonomy" id="351675"/>
    <lineage>
        <taxon>Bacteria</taxon>
        <taxon>Pseudomonadati</taxon>
        <taxon>Pseudomonadota</taxon>
        <taxon>Gammaproteobacteria</taxon>
        <taxon>Enterobacterales</taxon>
        <taxon>Morganellaceae</taxon>
        <taxon>Xenorhabdus</taxon>
    </lineage>
</organism>
<proteinExistence type="predicted"/>
<keyword evidence="4" id="KW-1185">Reference proteome</keyword>
<protein>
    <submittedName>
        <fullName evidence="2">Uncharacterized protein</fullName>
    </submittedName>
</protein>
<name>A0A1I3XC99_9GAMM</name>
<evidence type="ECO:0000313" key="2">
    <source>
        <dbReference type="EMBL" id="SFK17163.1"/>
    </source>
</evidence>
<dbReference type="EMBL" id="FORG01000033">
    <property type="protein sequence ID" value="SFK17163.1"/>
    <property type="molecule type" value="Genomic_DNA"/>
</dbReference>
<gene>
    <name evidence="2" type="ORF">SAMN05421680_13344</name>
    <name evidence="1" type="ORF">Xmau_04230</name>
</gene>
<evidence type="ECO:0000313" key="3">
    <source>
        <dbReference type="Proteomes" id="UP000198919"/>
    </source>
</evidence>
<accession>A0A1I3XC99</accession>
<sequence length="44" mass="4984">MSEKMIAVARAFGKGKGGTFPIMTAKDLEKFLEVMRTERLKQTH</sequence>
<evidence type="ECO:0000313" key="1">
    <source>
        <dbReference type="EMBL" id="PHM36560.1"/>
    </source>
</evidence>
<evidence type="ECO:0000313" key="4">
    <source>
        <dbReference type="Proteomes" id="UP000224607"/>
    </source>
</evidence>
<dbReference type="RefSeq" id="WP_259493503.1">
    <property type="nucleotide sequence ID" value="NZ_CAWNQB010000020.1"/>
</dbReference>
<dbReference type="Proteomes" id="UP000224607">
    <property type="component" value="Unassembled WGS sequence"/>
</dbReference>